<dbReference type="InterPro" id="IPR034907">
    <property type="entry name" value="NDK-like_dom"/>
</dbReference>
<dbReference type="Gene3D" id="3.30.70.141">
    <property type="entry name" value="Nucleoside diphosphate kinase-like domain"/>
    <property type="match status" value="1"/>
</dbReference>
<evidence type="ECO:0000256" key="13">
    <source>
        <dbReference type="HAMAP-Rule" id="MF_00451"/>
    </source>
</evidence>
<keyword evidence="6 13" id="KW-0808">Transferase</keyword>
<evidence type="ECO:0000256" key="16">
    <source>
        <dbReference type="RuleBase" id="RU004013"/>
    </source>
</evidence>
<dbReference type="RefSeq" id="WP_096999226.1">
    <property type="nucleotide sequence ID" value="NZ_OBEI01000001.1"/>
</dbReference>
<dbReference type="SUPFAM" id="SSF54919">
    <property type="entry name" value="Nucleoside diphosphate kinase, NDK"/>
    <property type="match status" value="1"/>
</dbReference>
<reference evidence="19" key="1">
    <citation type="submission" date="2017-09" db="EMBL/GenBank/DDBJ databases">
        <authorList>
            <person name="Varghese N."/>
            <person name="Submissions S."/>
        </authorList>
    </citation>
    <scope>NUCLEOTIDE SEQUENCE [LARGE SCALE GENOMIC DNA]</scope>
    <source>
        <strain evidence="19">DSM 15103</strain>
    </source>
</reference>
<evidence type="ECO:0000256" key="15">
    <source>
        <dbReference type="RuleBase" id="RU004011"/>
    </source>
</evidence>
<dbReference type="Proteomes" id="UP000219036">
    <property type="component" value="Unassembled WGS sequence"/>
</dbReference>
<sequence length="140" mass="15927">MSVERTLMLIKPDAVKKGVEGKIIAHVQEKGFKLVALKKLKLTKEQAGQFYYVHRERPFYDELCEFMSSGPIVAMVWEGENAIERIREIMGATNPEEAEEGTLRKLYGTNIGENAVHGSDSKESAEFEIPFFFSRLEIVE</sequence>
<feature type="binding site" evidence="13 14">
    <location>
        <position position="59"/>
    </location>
    <ligand>
        <name>ATP</name>
        <dbReference type="ChEBI" id="CHEBI:30616"/>
    </ligand>
</feature>
<evidence type="ECO:0000256" key="3">
    <source>
        <dbReference type="ARBA" id="ARBA00017632"/>
    </source>
</evidence>
<dbReference type="GO" id="GO:0005737">
    <property type="term" value="C:cytoplasm"/>
    <property type="evidence" value="ECO:0007669"/>
    <property type="project" value="UniProtKB-SubCell"/>
</dbReference>
<evidence type="ECO:0000256" key="11">
    <source>
        <dbReference type="ARBA" id="ARBA00022842"/>
    </source>
</evidence>
<evidence type="ECO:0000313" key="19">
    <source>
        <dbReference type="Proteomes" id="UP000219036"/>
    </source>
</evidence>
<evidence type="ECO:0000256" key="14">
    <source>
        <dbReference type="PROSITE-ProRule" id="PRU00706"/>
    </source>
</evidence>
<keyword evidence="5 13" id="KW-0597">Phosphoprotein</keyword>
<comment type="catalytic activity">
    <reaction evidence="13 16">
        <text>a 2'-deoxyribonucleoside 5'-diphosphate + ATP = a 2'-deoxyribonucleoside 5'-triphosphate + ADP</text>
        <dbReference type="Rhea" id="RHEA:44640"/>
        <dbReference type="ChEBI" id="CHEBI:30616"/>
        <dbReference type="ChEBI" id="CHEBI:61560"/>
        <dbReference type="ChEBI" id="CHEBI:73316"/>
        <dbReference type="ChEBI" id="CHEBI:456216"/>
        <dbReference type="EC" id="2.7.4.6"/>
    </reaction>
</comment>
<dbReference type="InterPro" id="IPR023005">
    <property type="entry name" value="Nucleoside_diP_kinase_AS"/>
</dbReference>
<feature type="binding site" evidence="13 14">
    <location>
        <position position="87"/>
    </location>
    <ligand>
        <name>ATP</name>
        <dbReference type="ChEBI" id="CHEBI:30616"/>
    </ligand>
</feature>
<dbReference type="InterPro" id="IPR036850">
    <property type="entry name" value="NDK-like_dom_sf"/>
</dbReference>
<accession>A0A285MY59</accession>
<comment type="cofactor">
    <cofactor evidence="13">
        <name>Mg(2+)</name>
        <dbReference type="ChEBI" id="CHEBI:18420"/>
    </cofactor>
</comment>
<organism evidence="18 19">
    <name type="scientific">Persephonella hydrogeniphila</name>
    <dbReference type="NCBI Taxonomy" id="198703"/>
    <lineage>
        <taxon>Bacteria</taxon>
        <taxon>Pseudomonadati</taxon>
        <taxon>Aquificota</taxon>
        <taxon>Aquificia</taxon>
        <taxon>Aquificales</taxon>
        <taxon>Hydrogenothermaceae</taxon>
        <taxon>Persephonella</taxon>
    </lineage>
</organism>
<comment type="function">
    <text evidence="13">Major role in the synthesis of nucleoside triphosphates other than ATP. The ATP gamma phosphate is transferred to the NDP beta phosphate via a ping-pong mechanism, using a phosphorylated active-site intermediate.</text>
</comment>
<evidence type="ECO:0000256" key="10">
    <source>
        <dbReference type="ARBA" id="ARBA00022840"/>
    </source>
</evidence>
<gene>
    <name evidence="13" type="primary">ndk</name>
    <name evidence="18" type="ORF">SAMN06265182_0009</name>
</gene>
<keyword evidence="4 13" id="KW-0963">Cytoplasm</keyword>
<dbReference type="GO" id="GO:0006241">
    <property type="term" value="P:CTP biosynthetic process"/>
    <property type="evidence" value="ECO:0007669"/>
    <property type="project" value="UniProtKB-UniRule"/>
</dbReference>
<dbReference type="PRINTS" id="PR01243">
    <property type="entry name" value="NUCDPKINASE"/>
</dbReference>
<dbReference type="OrthoDB" id="9801161at2"/>
<evidence type="ECO:0000256" key="7">
    <source>
        <dbReference type="ARBA" id="ARBA00022723"/>
    </source>
</evidence>
<dbReference type="Pfam" id="PF00334">
    <property type="entry name" value="NDK"/>
    <property type="match status" value="1"/>
</dbReference>
<keyword evidence="12 13" id="KW-0546">Nucleotide metabolism</keyword>
<feature type="binding site" evidence="13 14">
    <location>
        <position position="114"/>
    </location>
    <ligand>
        <name>ATP</name>
        <dbReference type="ChEBI" id="CHEBI:30616"/>
    </ligand>
</feature>
<keyword evidence="10 13" id="KW-0067">ATP-binding</keyword>
<evidence type="ECO:0000256" key="6">
    <source>
        <dbReference type="ARBA" id="ARBA00022679"/>
    </source>
</evidence>
<dbReference type="GO" id="GO:0006183">
    <property type="term" value="P:GTP biosynthetic process"/>
    <property type="evidence" value="ECO:0007669"/>
    <property type="project" value="UniProtKB-UniRule"/>
</dbReference>
<dbReference type="PANTHER" id="PTHR46161:SF3">
    <property type="entry name" value="NUCLEOSIDE DIPHOSPHATE KINASE DDB_G0292928-RELATED"/>
    <property type="match status" value="1"/>
</dbReference>
<dbReference type="GO" id="GO:0005524">
    <property type="term" value="F:ATP binding"/>
    <property type="evidence" value="ECO:0007669"/>
    <property type="project" value="UniProtKB-UniRule"/>
</dbReference>
<evidence type="ECO:0000256" key="9">
    <source>
        <dbReference type="ARBA" id="ARBA00022777"/>
    </source>
</evidence>
<feature type="active site" description="Pros-phosphohistidine intermediate" evidence="13 14">
    <location>
        <position position="117"/>
    </location>
</feature>
<keyword evidence="11 13" id="KW-0460">Magnesium</keyword>
<feature type="binding site" evidence="13 14">
    <location>
        <position position="93"/>
    </location>
    <ligand>
        <name>ATP</name>
        <dbReference type="ChEBI" id="CHEBI:30616"/>
    </ligand>
</feature>
<dbReference type="HAMAP" id="MF_00451">
    <property type="entry name" value="NDP_kinase"/>
    <property type="match status" value="1"/>
</dbReference>
<dbReference type="PROSITE" id="PS51374">
    <property type="entry name" value="NDPK_LIKE"/>
    <property type="match status" value="1"/>
</dbReference>
<dbReference type="SMART" id="SM00562">
    <property type="entry name" value="NDK"/>
    <property type="match status" value="1"/>
</dbReference>
<keyword evidence="8 13" id="KW-0547">Nucleotide-binding</keyword>
<proteinExistence type="inferred from homology"/>
<dbReference type="EC" id="2.7.4.6" evidence="2 13"/>
<dbReference type="PANTHER" id="PTHR46161">
    <property type="entry name" value="NUCLEOSIDE DIPHOSPHATE KINASE"/>
    <property type="match status" value="1"/>
</dbReference>
<dbReference type="FunFam" id="3.30.70.141:FF:000003">
    <property type="entry name" value="Nucleoside diphosphate kinase"/>
    <property type="match status" value="1"/>
</dbReference>
<comment type="subunit">
    <text evidence="13">Homotetramer.</text>
</comment>
<dbReference type="EMBL" id="OBEI01000001">
    <property type="protein sequence ID" value="SNZ02125.1"/>
    <property type="molecule type" value="Genomic_DNA"/>
</dbReference>
<name>A0A285MY59_9AQUI</name>
<comment type="catalytic activity">
    <reaction evidence="13">
        <text>a ribonucleoside 5'-diphosphate + ATP = a ribonucleoside 5'-triphosphate + ADP</text>
        <dbReference type="Rhea" id="RHEA:18113"/>
        <dbReference type="ChEBI" id="CHEBI:30616"/>
        <dbReference type="ChEBI" id="CHEBI:57930"/>
        <dbReference type="ChEBI" id="CHEBI:61557"/>
        <dbReference type="ChEBI" id="CHEBI:456216"/>
        <dbReference type="EC" id="2.7.4.6"/>
    </reaction>
</comment>
<comment type="similarity">
    <text evidence="1 13 14 15">Belongs to the NDK family.</text>
</comment>
<dbReference type="GO" id="GO:0006228">
    <property type="term" value="P:UTP biosynthetic process"/>
    <property type="evidence" value="ECO:0007669"/>
    <property type="project" value="UniProtKB-UniRule"/>
</dbReference>
<dbReference type="CDD" id="cd04413">
    <property type="entry name" value="NDPk_I"/>
    <property type="match status" value="1"/>
</dbReference>
<dbReference type="AlphaFoldDB" id="A0A285MY59"/>
<evidence type="ECO:0000256" key="5">
    <source>
        <dbReference type="ARBA" id="ARBA00022553"/>
    </source>
</evidence>
<protein>
    <recommendedName>
        <fullName evidence="3 13">Nucleoside diphosphate kinase</fullName>
        <shortName evidence="13">NDK</shortName>
        <shortName evidence="13">NDP kinase</shortName>
        <ecNumber evidence="2 13">2.7.4.6</ecNumber>
    </recommendedName>
    <alternativeName>
        <fullName evidence="13">Nucleoside-2-P kinase</fullName>
    </alternativeName>
</protein>
<dbReference type="PROSITE" id="PS00469">
    <property type="entry name" value="NDPK"/>
    <property type="match status" value="1"/>
</dbReference>
<feature type="binding site" evidence="13 14">
    <location>
        <position position="104"/>
    </location>
    <ligand>
        <name>ATP</name>
        <dbReference type="ChEBI" id="CHEBI:30616"/>
    </ligand>
</feature>
<dbReference type="InterPro" id="IPR001564">
    <property type="entry name" value="Nucleoside_diP_kinase"/>
</dbReference>
<comment type="subcellular location">
    <subcellularLocation>
        <location evidence="13">Cytoplasm</location>
    </subcellularLocation>
</comment>
<feature type="binding site" evidence="13 14">
    <location>
        <position position="11"/>
    </location>
    <ligand>
        <name>ATP</name>
        <dbReference type="ChEBI" id="CHEBI:30616"/>
    </ligand>
</feature>
<evidence type="ECO:0000313" key="18">
    <source>
        <dbReference type="EMBL" id="SNZ02125.1"/>
    </source>
</evidence>
<evidence type="ECO:0000256" key="4">
    <source>
        <dbReference type="ARBA" id="ARBA00022490"/>
    </source>
</evidence>
<dbReference type="NCBIfam" id="NF001908">
    <property type="entry name" value="PRK00668.1"/>
    <property type="match status" value="1"/>
</dbReference>
<keyword evidence="7 13" id="KW-0479">Metal-binding</keyword>
<evidence type="ECO:0000256" key="8">
    <source>
        <dbReference type="ARBA" id="ARBA00022741"/>
    </source>
</evidence>
<evidence type="ECO:0000256" key="2">
    <source>
        <dbReference type="ARBA" id="ARBA00012966"/>
    </source>
</evidence>
<evidence type="ECO:0000259" key="17">
    <source>
        <dbReference type="SMART" id="SM00562"/>
    </source>
</evidence>
<evidence type="ECO:0000256" key="1">
    <source>
        <dbReference type="ARBA" id="ARBA00008142"/>
    </source>
</evidence>
<keyword evidence="9 13" id="KW-0418">Kinase</keyword>
<evidence type="ECO:0000256" key="12">
    <source>
        <dbReference type="ARBA" id="ARBA00023080"/>
    </source>
</evidence>
<dbReference type="GO" id="GO:0046872">
    <property type="term" value="F:metal ion binding"/>
    <property type="evidence" value="ECO:0007669"/>
    <property type="project" value="UniProtKB-KW"/>
</dbReference>
<keyword evidence="19" id="KW-1185">Reference proteome</keyword>
<feature type="domain" description="Nucleoside diphosphate kinase-like" evidence="17">
    <location>
        <begin position="3"/>
        <end position="140"/>
    </location>
</feature>
<dbReference type="GO" id="GO:0004550">
    <property type="term" value="F:nucleoside diphosphate kinase activity"/>
    <property type="evidence" value="ECO:0007669"/>
    <property type="project" value="UniProtKB-UniRule"/>
</dbReference>